<dbReference type="Gene3D" id="3.90.420.10">
    <property type="entry name" value="Oxidoreductase, molybdopterin-binding domain"/>
    <property type="match status" value="1"/>
</dbReference>
<feature type="transmembrane region" description="Helical" evidence="2">
    <location>
        <begin position="84"/>
        <end position="104"/>
    </location>
</feature>
<dbReference type="InterPro" id="IPR000572">
    <property type="entry name" value="OxRdtase_Mopterin-bd_dom"/>
</dbReference>
<dbReference type="SUPFAM" id="SSF56524">
    <property type="entry name" value="Oxidoreductase molybdopterin-binding domain"/>
    <property type="match status" value="1"/>
</dbReference>
<dbReference type="Proteomes" id="UP001165283">
    <property type="component" value="Unassembled WGS sequence"/>
</dbReference>
<dbReference type="SUPFAM" id="SSF81296">
    <property type="entry name" value="E set domains"/>
    <property type="match status" value="1"/>
</dbReference>
<evidence type="ECO:0000313" key="4">
    <source>
        <dbReference type="EMBL" id="MCO1659625.1"/>
    </source>
</evidence>
<reference evidence="4" key="1">
    <citation type="submission" date="2021-04" db="EMBL/GenBank/DDBJ databases">
        <title>Pseudonocardia sp. nov., isolated from sandy soil of mangrove forest.</title>
        <authorList>
            <person name="Zan Z."/>
            <person name="Huang R."/>
            <person name="Liu W."/>
        </authorList>
    </citation>
    <scope>NUCLEOTIDE SEQUENCE</scope>
    <source>
        <strain evidence="4">S2-4</strain>
    </source>
</reference>
<dbReference type="PANTHER" id="PTHR19372:SF7">
    <property type="entry name" value="SULFITE OXIDASE, MITOCHONDRIAL"/>
    <property type="match status" value="1"/>
</dbReference>
<dbReference type="InterPro" id="IPR036374">
    <property type="entry name" value="OxRdtase_Mopterin-bd_sf"/>
</dbReference>
<evidence type="ECO:0000313" key="5">
    <source>
        <dbReference type="Proteomes" id="UP001165283"/>
    </source>
</evidence>
<comment type="caution">
    <text evidence="4">The sequence shown here is derived from an EMBL/GenBank/DDBJ whole genome shotgun (WGS) entry which is preliminary data.</text>
</comment>
<name>A0ABT1A9B3_9PSEU</name>
<keyword evidence="2" id="KW-0472">Membrane</keyword>
<dbReference type="PANTHER" id="PTHR19372">
    <property type="entry name" value="SULFITE REDUCTASE"/>
    <property type="match status" value="1"/>
</dbReference>
<proteinExistence type="predicted"/>
<gene>
    <name evidence="4" type="ORF">KDL28_31600</name>
</gene>
<keyword evidence="2" id="KW-1133">Transmembrane helix</keyword>
<feature type="region of interest" description="Disordered" evidence="1">
    <location>
        <begin position="474"/>
        <end position="498"/>
    </location>
</feature>
<dbReference type="InterPro" id="IPR014756">
    <property type="entry name" value="Ig_E-set"/>
</dbReference>
<dbReference type="EMBL" id="JAGSOV010000069">
    <property type="protein sequence ID" value="MCO1659625.1"/>
    <property type="molecule type" value="Genomic_DNA"/>
</dbReference>
<protein>
    <submittedName>
        <fullName evidence="4">Molybdopterin-dependent oxidoreductase</fullName>
    </submittedName>
</protein>
<evidence type="ECO:0000259" key="3">
    <source>
        <dbReference type="Pfam" id="PF00174"/>
    </source>
</evidence>
<evidence type="ECO:0000256" key="2">
    <source>
        <dbReference type="SAM" id="Phobius"/>
    </source>
</evidence>
<dbReference type="PRINTS" id="PR00407">
    <property type="entry name" value="EUMOPTERIN"/>
</dbReference>
<organism evidence="4 5">
    <name type="scientific">Pseudonocardia humida</name>
    <dbReference type="NCBI Taxonomy" id="2800819"/>
    <lineage>
        <taxon>Bacteria</taxon>
        <taxon>Bacillati</taxon>
        <taxon>Actinomycetota</taxon>
        <taxon>Actinomycetes</taxon>
        <taxon>Pseudonocardiales</taxon>
        <taxon>Pseudonocardiaceae</taxon>
        <taxon>Pseudonocardia</taxon>
    </lineage>
</organism>
<keyword evidence="2" id="KW-0812">Transmembrane</keyword>
<feature type="transmembrane region" description="Helical" evidence="2">
    <location>
        <begin position="57"/>
        <end position="77"/>
    </location>
</feature>
<dbReference type="Gene3D" id="2.60.40.650">
    <property type="match status" value="1"/>
</dbReference>
<evidence type="ECO:0000256" key="1">
    <source>
        <dbReference type="SAM" id="MobiDB-lite"/>
    </source>
</evidence>
<feature type="transmembrane region" description="Helical" evidence="2">
    <location>
        <begin position="110"/>
        <end position="128"/>
    </location>
</feature>
<dbReference type="Pfam" id="PF00174">
    <property type="entry name" value="Oxidored_molyb"/>
    <property type="match status" value="1"/>
</dbReference>
<feature type="domain" description="Oxidoreductase molybdopterin-binding" evidence="3">
    <location>
        <begin position="226"/>
        <end position="379"/>
    </location>
</feature>
<dbReference type="InterPro" id="IPR008335">
    <property type="entry name" value="Mopterin_OxRdtase_euk"/>
</dbReference>
<feature type="transmembrane region" description="Helical" evidence="2">
    <location>
        <begin position="149"/>
        <end position="171"/>
    </location>
</feature>
<keyword evidence="5" id="KW-1185">Reference proteome</keyword>
<sequence>MGLVAVAAAVGAGQLVAGLLSPASGPFLAVGDAAVRVSPQWLVELAKGAFGTADKPVLLAGIAVVVAALAAAGGLASRRRPGPGLAVVTAMGTLAMGAVLSSPTFGPLDLTAPAASLVVGITSFRRLHELRLRVDQAPTDAARISRRRVLIGTSTAVGAGAVAATGLGAWIGRDVTGSRDEVTAALARAGYQRAPAIPATAESGVPGATPFVTSNADFYRIDAALRVPSLTASDWSLRIHGMVDRELTLSFADLLARPLVERTITLLCVSNPVGGPYVSTTNFIGVDLREVLLEAGVSPAADQVLSTSSDGWTAGTPTGVLLEPDRGALLAIGMNGEALPPEHGFPVRMVVPGLYGYVSATKWVTDIEVTTFAERQAYWLQRGWSEKGPIKTGSRIDVPRTSVGAGRVTVAGTAWSQPIGISAVEVRLDRGPWQPADMATEVGGDTWRMWRAEIDVPPGEHTLQARAFDANGTPQTADVRDVVPDGATGYPTVSISAT</sequence>
<accession>A0ABT1A9B3</accession>